<organism evidence="2 3">
    <name type="scientific">Elsinoe ampelina</name>
    <dbReference type="NCBI Taxonomy" id="302913"/>
    <lineage>
        <taxon>Eukaryota</taxon>
        <taxon>Fungi</taxon>
        <taxon>Dikarya</taxon>
        <taxon>Ascomycota</taxon>
        <taxon>Pezizomycotina</taxon>
        <taxon>Dothideomycetes</taxon>
        <taxon>Dothideomycetidae</taxon>
        <taxon>Myriangiales</taxon>
        <taxon>Elsinoaceae</taxon>
        <taxon>Elsinoe</taxon>
    </lineage>
</organism>
<dbReference type="AlphaFoldDB" id="A0A6A6GI19"/>
<protein>
    <submittedName>
        <fullName evidence="2">Uncharacterized protein</fullName>
    </submittedName>
</protein>
<keyword evidence="3" id="KW-1185">Reference proteome</keyword>
<dbReference type="EMBL" id="ML992504">
    <property type="protein sequence ID" value="KAF2225120.1"/>
    <property type="molecule type" value="Genomic_DNA"/>
</dbReference>
<evidence type="ECO:0000313" key="2">
    <source>
        <dbReference type="EMBL" id="KAF2225120.1"/>
    </source>
</evidence>
<gene>
    <name evidence="2" type="ORF">BDZ85DRAFT_259681</name>
</gene>
<proteinExistence type="predicted"/>
<evidence type="ECO:0000313" key="3">
    <source>
        <dbReference type="Proteomes" id="UP000799538"/>
    </source>
</evidence>
<feature type="region of interest" description="Disordered" evidence="1">
    <location>
        <begin position="1"/>
        <end position="62"/>
    </location>
</feature>
<accession>A0A6A6GI19</accession>
<dbReference type="Proteomes" id="UP000799538">
    <property type="component" value="Unassembled WGS sequence"/>
</dbReference>
<evidence type="ECO:0000256" key="1">
    <source>
        <dbReference type="SAM" id="MobiDB-lite"/>
    </source>
</evidence>
<sequence length="302" mass="32533">MSTPLPTNSPFASSNSSIASSSKDQASGSRISTSSRARSKSPSGTNMSTTTTTMTDTLPPYRAPSYQPPTYILTPSGRFLDLVLRTSKSTEYYLSVLTGHDPPLLLRAGPSPSSPIVGALRFGKFPDGQLCLGDPLGSSNARWTPWARELGFKTFSFSVPGPNGGASGSRRLRWEKSRSRKHGLATLGRTKGWVLRNLDTDEILASFKQEQVGVGKPGEKVGELKWFSDVTSDEEVGSTMVLVGMWFRMSQLEIGGDYERVVAAQEGKGKENVDRVHEEMGGLSGALFGQTNAFVGGATDRR</sequence>
<name>A0A6A6GI19_9PEZI</name>
<feature type="compositionally biased region" description="Low complexity" evidence="1">
    <location>
        <begin position="9"/>
        <end position="57"/>
    </location>
</feature>
<reference evidence="3" key="1">
    <citation type="journal article" date="2020" name="Stud. Mycol.">
        <title>101 Dothideomycetes genomes: A test case for predicting lifestyles and emergence of pathogens.</title>
        <authorList>
            <person name="Haridas S."/>
            <person name="Albert R."/>
            <person name="Binder M."/>
            <person name="Bloem J."/>
            <person name="LaButti K."/>
            <person name="Salamov A."/>
            <person name="Andreopoulos B."/>
            <person name="Baker S."/>
            <person name="Barry K."/>
            <person name="Bills G."/>
            <person name="Bluhm B."/>
            <person name="Cannon C."/>
            <person name="Castanera R."/>
            <person name="Culley D."/>
            <person name="Daum C."/>
            <person name="Ezra D."/>
            <person name="Gonzalez J."/>
            <person name="Henrissat B."/>
            <person name="Kuo A."/>
            <person name="Liang C."/>
            <person name="Lipzen A."/>
            <person name="Lutzoni F."/>
            <person name="Magnuson J."/>
            <person name="Mondo S."/>
            <person name="Nolan M."/>
            <person name="Ohm R."/>
            <person name="Pangilinan J."/>
            <person name="Park H.-J."/>
            <person name="Ramirez L."/>
            <person name="Alfaro M."/>
            <person name="Sun H."/>
            <person name="Tritt A."/>
            <person name="Yoshinaga Y."/>
            <person name="Zwiers L.-H."/>
            <person name="Turgeon B."/>
            <person name="Goodwin S."/>
            <person name="Spatafora J."/>
            <person name="Crous P."/>
            <person name="Grigoriev I."/>
        </authorList>
    </citation>
    <scope>NUCLEOTIDE SEQUENCE [LARGE SCALE GENOMIC DNA]</scope>
    <source>
        <strain evidence="3">CECT 20119</strain>
    </source>
</reference>
<dbReference type="OrthoDB" id="3899715at2759"/>